<dbReference type="STRING" id="6290.A0A0N4WJW6"/>
<dbReference type="Gene3D" id="1.10.510.10">
    <property type="entry name" value="Transferase(Phosphotransferase) domain 1"/>
    <property type="match status" value="1"/>
</dbReference>
<dbReference type="EMBL" id="UZAF01017536">
    <property type="protein sequence ID" value="VDO42603.1"/>
    <property type="molecule type" value="Genomic_DNA"/>
</dbReference>
<organism evidence="3">
    <name type="scientific">Haemonchus placei</name>
    <name type="common">Barber's pole worm</name>
    <dbReference type="NCBI Taxonomy" id="6290"/>
    <lineage>
        <taxon>Eukaryota</taxon>
        <taxon>Metazoa</taxon>
        <taxon>Ecdysozoa</taxon>
        <taxon>Nematoda</taxon>
        <taxon>Chromadorea</taxon>
        <taxon>Rhabditida</taxon>
        <taxon>Rhabditina</taxon>
        <taxon>Rhabditomorpha</taxon>
        <taxon>Strongyloidea</taxon>
        <taxon>Trichostrongylidae</taxon>
        <taxon>Haemonchus</taxon>
    </lineage>
</organism>
<dbReference type="AlphaFoldDB" id="A0A0N4WJW6"/>
<evidence type="ECO:0000313" key="1">
    <source>
        <dbReference type="EMBL" id="VDO42603.1"/>
    </source>
</evidence>
<reference evidence="3" key="1">
    <citation type="submission" date="2017-02" db="UniProtKB">
        <authorList>
            <consortium name="WormBaseParasite"/>
        </authorList>
    </citation>
    <scope>IDENTIFICATION</scope>
</reference>
<name>A0A0N4WJW6_HAEPC</name>
<gene>
    <name evidence="1" type="ORF">HPLM_LOCUS11327</name>
</gene>
<reference evidence="1 2" key="2">
    <citation type="submission" date="2018-11" db="EMBL/GenBank/DDBJ databases">
        <authorList>
            <consortium name="Pathogen Informatics"/>
        </authorList>
    </citation>
    <scope>NUCLEOTIDE SEQUENCE [LARGE SCALE GENOMIC DNA]</scope>
    <source>
        <strain evidence="1 2">MHpl1</strain>
    </source>
</reference>
<proteinExistence type="predicted"/>
<accession>A0A0N4WJW6</accession>
<evidence type="ECO:0000313" key="2">
    <source>
        <dbReference type="Proteomes" id="UP000268014"/>
    </source>
</evidence>
<keyword evidence="2" id="KW-1185">Reference proteome</keyword>
<dbReference type="OMA" id="CRTDEYI"/>
<evidence type="ECO:0000313" key="3">
    <source>
        <dbReference type="WBParaSite" id="HPLM_0001133501-mRNA-1"/>
    </source>
</evidence>
<protein>
    <submittedName>
        <fullName evidence="3">CARD domain-containing protein</fullName>
    </submittedName>
</protein>
<dbReference type="Proteomes" id="UP000268014">
    <property type="component" value="Unassembled WGS sequence"/>
</dbReference>
<dbReference type="OrthoDB" id="5979581at2759"/>
<dbReference type="WBParaSite" id="HPLM_0001133501-mRNA-1">
    <property type="protein sequence ID" value="HPLM_0001133501-mRNA-1"/>
    <property type="gene ID" value="HPLM_0001133501"/>
</dbReference>
<sequence>MRNCQIKLMSCRWRIKCVAYPDRSLNTAHLIHNISTFKVGETKVRSRQEPLLSELLKLGPREEYQQVLEHIDGLQFFSEPNYEFIYGTLRKAMKKNDLKEFPYDWEKESS</sequence>